<evidence type="ECO:0000256" key="1">
    <source>
        <dbReference type="ARBA" id="ARBA00000085"/>
    </source>
</evidence>
<dbReference type="InterPro" id="IPR036890">
    <property type="entry name" value="HATPase_C_sf"/>
</dbReference>
<dbReference type="GO" id="GO:0051539">
    <property type="term" value="F:4 iron, 4 sulfur cluster binding"/>
    <property type="evidence" value="ECO:0007669"/>
    <property type="project" value="UniProtKB-KW"/>
</dbReference>
<evidence type="ECO:0000259" key="17">
    <source>
        <dbReference type="PROSITE" id="PS50109"/>
    </source>
</evidence>
<keyword evidence="16" id="KW-0472">Membrane</keyword>
<comment type="function">
    <text evidence="14">Member of the two-component regulatory system NreB/NreC involved in the control of dissimilatory nitrate/nitrite reduction in response to oxygen. NreB functions as a direct oxygen sensor histidine kinase which is autophosphorylated, in the absence of oxygen, probably at the conserved histidine residue, and transfers its phosphate group probably to a conserved aspartate residue of NreC. NreB/NreC activates the expression of the nitrate (narGHJI) and nitrite (nir) reductase operons, as well as the putative nitrate transporter gene narT.</text>
</comment>
<name>A0A2W2F652_9ACTN</name>
<feature type="transmembrane region" description="Helical" evidence="16">
    <location>
        <begin position="20"/>
        <end position="40"/>
    </location>
</feature>
<feature type="transmembrane region" description="Helical" evidence="16">
    <location>
        <begin position="144"/>
        <end position="164"/>
    </location>
</feature>
<evidence type="ECO:0000256" key="2">
    <source>
        <dbReference type="ARBA" id="ARBA00001966"/>
    </source>
</evidence>
<evidence type="ECO:0000256" key="13">
    <source>
        <dbReference type="ARBA" id="ARBA00023014"/>
    </source>
</evidence>
<evidence type="ECO:0000256" key="8">
    <source>
        <dbReference type="ARBA" id="ARBA00022679"/>
    </source>
</evidence>
<dbReference type="InterPro" id="IPR050482">
    <property type="entry name" value="Sensor_HK_TwoCompSys"/>
</dbReference>
<dbReference type="Gene3D" id="1.20.5.1930">
    <property type="match status" value="1"/>
</dbReference>
<dbReference type="InterPro" id="IPR004358">
    <property type="entry name" value="Sig_transdc_His_kin-like_C"/>
</dbReference>
<evidence type="ECO:0000256" key="6">
    <source>
        <dbReference type="ARBA" id="ARBA00022485"/>
    </source>
</evidence>
<evidence type="ECO:0000256" key="11">
    <source>
        <dbReference type="ARBA" id="ARBA00023004"/>
    </source>
</evidence>
<feature type="domain" description="Histidine kinase" evidence="17">
    <location>
        <begin position="209"/>
        <end position="400"/>
    </location>
</feature>
<dbReference type="GO" id="GO:0046983">
    <property type="term" value="F:protein dimerization activity"/>
    <property type="evidence" value="ECO:0007669"/>
    <property type="project" value="InterPro"/>
</dbReference>
<dbReference type="PANTHER" id="PTHR24421">
    <property type="entry name" value="NITRATE/NITRITE SENSOR PROTEIN NARX-RELATED"/>
    <property type="match status" value="1"/>
</dbReference>
<dbReference type="Pfam" id="PF02518">
    <property type="entry name" value="HATPase_c"/>
    <property type="match status" value="1"/>
</dbReference>
<evidence type="ECO:0000256" key="16">
    <source>
        <dbReference type="SAM" id="Phobius"/>
    </source>
</evidence>
<keyword evidence="16" id="KW-0812">Transmembrane</keyword>
<dbReference type="AlphaFoldDB" id="A0A2W2F652"/>
<dbReference type="PRINTS" id="PR00344">
    <property type="entry name" value="BCTRLSENSOR"/>
</dbReference>
<feature type="transmembrane region" description="Helical" evidence="16">
    <location>
        <begin position="47"/>
        <end position="65"/>
    </location>
</feature>
<organism evidence="18 19">
    <name type="scientific">Spongiactinospora gelatinilytica</name>
    <dbReference type="NCBI Taxonomy" id="2666298"/>
    <lineage>
        <taxon>Bacteria</taxon>
        <taxon>Bacillati</taxon>
        <taxon>Actinomycetota</taxon>
        <taxon>Actinomycetes</taxon>
        <taxon>Streptosporangiales</taxon>
        <taxon>Streptosporangiaceae</taxon>
        <taxon>Spongiactinospora</taxon>
    </lineage>
</organism>
<dbReference type="GO" id="GO:0000155">
    <property type="term" value="F:phosphorelay sensor kinase activity"/>
    <property type="evidence" value="ECO:0007669"/>
    <property type="project" value="InterPro"/>
</dbReference>
<dbReference type="Proteomes" id="UP000248544">
    <property type="component" value="Unassembled WGS sequence"/>
</dbReference>
<evidence type="ECO:0000256" key="3">
    <source>
        <dbReference type="ARBA" id="ARBA00004496"/>
    </source>
</evidence>
<keyword evidence="19" id="KW-1185">Reference proteome</keyword>
<comment type="subcellular location">
    <subcellularLocation>
        <location evidence="3">Cytoplasm</location>
    </subcellularLocation>
</comment>
<dbReference type="CDD" id="cd16917">
    <property type="entry name" value="HATPase_UhpB-NarQ-NarX-like"/>
    <property type="match status" value="1"/>
</dbReference>
<evidence type="ECO:0000256" key="7">
    <source>
        <dbReference type="ARBA" id="ARBA00022490"/>
    </source>
</evidence>
<dbReference type="Pfam" id="PF07730">
    <property type="entry name" value="HisKA_3"/>
    <property type="match status" value="1"/>
</dbReference>
<feature type="transmembrane region" description="Helical" evidence="16">
    <location>
        <begin position="115"/>
        <end position="132"/>
    </location>
</feature>
<dbReference type="SUPFAM" id="SSF55874">
    <property type="entry name" value="ATPase domain of HSP90 chaperone/DNA topoisomerase II/histidine kinase"/>
    <property type="match status" value="1"/>
</dbReference>
<dbReference type="InterPro" id="IPR017205">
    <property type="entry name" value="Sig_transdc_His_kinase_ChrS"/>
</dbReference>
<sequence>MEMTWLGPDEGVSVRSREVWVYLALAYALLVVALLAALLLGQVISQTWVFAGLAALWLPWMHWLYPRRRTHQAVAIVHYVGILALGGALVATSVAFTLFLSIGYPLAGVLFPKRAIMIGVAATAITTVVAQSDPNGQGFGQIDLITALLGLSVPLLFVGWQVGLESERRRKANQRLQAALAENAGLHAQLVAQAREAGVLDERQRLAREIHDTIAQDLVALIGQVRAAEGARDDVEQWRRHADQIAVLAGRALTEARRSVRALQPESLDGAHLPDALADLAGRWSEGTGITPDFDVTGAPRRLVAGVEVTIFRVAQEALSNIAKHAKAERVGVTLDYLDDTVLLDVRDDGTGFDDSAAACSAGFGLDTMRQRARGVGGSLTIESSPGQGTAVALAVPAIPADPADPDTLLEER</sequence>
<comment type="cofactor">
    <cofactor evidence="2">
        <name>[4Fe-4S] cluster</name>
        <dbReference type="ChEBI" id="CHEBI:49883"/>
    </cofactor>
</comment>
<keyword evidence="9" id="KW-0479">Metal-binding</keyword>
<dbReference type="PROSITE" id="PS50109">
    <property type="entry name" value="HIS_KIN"/>
    <property type="match status" value="1"/>
</dbReference>
<keyword evidence="16" id="KW-1133">Transmembrane helix</keyword>
<dbReference type="PANTHER" id="PTHR24421:SF62">
    <property type="entry name" value="SENSORY TRANSDUCTION HISTIDINE KINASE"/>
    <property type="match status" value="1"/>
</dbReference>
<evidence type="ECO:0000256" key="12">
    <source>
        <dbReference type="ARBA" id="ARBA00023012"/>
    </source>
</evidence>
<dbReference type="GO" id="GO:0046872">
    <property type="term" value="F:metal ion binding"/>
    <property type="evidence" value="ECO:0007669"/>
    <property type="project" value="UniProtKB-KW"/>
</dbReference>
<evidence type="ECO:0000256" key="4">
    <source>
        <dbReference type="ARBA" id="ARBA00012438"/>
    </source>
</evidence>
<reference evidence="18 19" key="1">
    <citation type="submission" date="2018-01" db="EMBL/GenBank/DDBJ databases">
        <title>Draft genome sequence of Sphaerisporangium sp. 7K107.</title>
        <authorList>
            <person name="Sahin N."/>
            <person name="Saygin H."/>
            <person name="Ay H."/>
        </authorList>
    </citation>
    <scope>NUCLEOTIDE SEQUENCE [LARGE SCALE GENOMIC DNA]</scope>
    <source>
        <strain evidence="18 19">7K107</strain>
    </source>
</reference>
<keyword evidence="8" id="KW-0808">Transferase</keyword>
<evidence type="ECO:0000256" key="9">
    <source>
        <dbReference type="ARBA" id="ARBA00022723"/>
    </source>
</evidence>
<evidence type="ECO:0000313" key="18">
    <source>
        <dbReference type="EMBL" id="PZG31041.1"/>
    </source>
</evidence>
<evidence type="ECO:0000313" key="19">
    <source>
        <dbReference type="Proteomes" id="UP000248544"/>
    </source>
</evidence>
<dbReference type="EMBL" id="POUA01000335">
    <property type="protein sequence ID" value="PZG31041.1"/>
    <property type="molecule type" value="Genomic_DNA"/>
</dbReference>
<keyword evidence="10" id="KW-0418">Kinase</keyword>
<proteinExistence type="predicted"/>
<comment type="catalytic activity">
    <reaction evidence="1">
        <text>ATP + protein L-histidine = ADP + protein N-phospho-L-histidine.</text>
        <dbReference type="EC" id="2.7.13.3"/>
    </reaction>
</comment>
<dbReference type="GO" id="GO:0016020">
    <property type="term" value="C:membrane"/>
    <property type="evidence" value="ECO:0007669"/>
    <property type="project" value="InterPro"/>
</dbReference>
<evidence type="ECO:0000256" key="15">
    <source>
        <dbReference type="ARBA" id="ARBA00030800"/>
    </source>
</evidence>
<dbReference type="Gene3D" id="3.30.565.10">
    <property type="entry name" value="Histidine kinase-like ATPase, C-terminal domain"/>
    <property type="match status" value="1"/>
</dbReference>
<gene>
    <name evidence="18" type="ORF">C1I98_30505</name>
</gene>
<protein>
    <recommendedName>
        <fullName evidence="5">Oxygen sensor histidine kinase NreB</fullName>
        <ecNumber evidence="4">2.7.13.3</ecNumber>
    </recommendedName>
    <alternativeName>
        <fullName evidence="15">Nitrogen regulation protein B</fullName>
    </alternativeName>
</protein>
<comment type="caution">
    <text evidence="18">The sequence shown here is derived from an EMBL/GenBank/DDBJ whole genome shotgun (WGS) entry which is preliminary data.</text>
</comment>
<keyword evidence="11" id="KW-0408">Iron</keyword>
<evidence type="ECO:0000256" key="10">
    <source>
        <dbReference type="ARBA" id="ARBA00022777"/>
    </source>
</evidence>
<dbReference type="InterPro" id="IPR003594">
    <property type="entry name" value="HATPase_dom"/>
</dbReference>
<evidence type="ECO:0000256" key="14">
    <source>
        <dbReference type="ARBA" id="ARBA00024827"/>
    </source>
</evidence>
<evidence type="ECO:0000256" key="5">
    <source>
        <dbReference type="ARBA" id="ARBA00017322"/>
    </source>
</evidence>
<keyword evidence="13" id="KW-0411">Iron-sulfur</keyword>
<dbReference type="InterPro" id="IPR005467">
    <property type="entry name" value="His_kinase_dom"/>
</dbReference>
<dbReference type="PIRSF" id="PIRSF037434">
    <property type="entry name" value="STHK_ChrS"/>
    <property type="match status" value="1"/>
</dbReference>
<feature type="transmembrane region" description="Helical" evidence="16">
    <location>
        <begin position="77"/>
        <end position="103"/>
    </location>
</feature>
<dbReference type="SMART" id="SM00387">
    <property type="entry name" value="HATPase_c"/>
    <property type="match status" value="1"/>
</dbReference>
<keyword evidence="6" id="KW-0004">4Fe-4S</keyword>
<dbReference type="InterPro" id="IPR011712">
    <property type="entry name" value="Sig_transdc_His_kin_sub3_dim/P"/>
</dbReference>
<keyword evidence="7" id="KW-0963">Cytoplasm</keyword>
<dbReference type="GO" id="GO:0005737">
    <property type="term" value="C:cytoplasm"/>
    <property type="evidence" value="ECO:0007669"/>
    <property type="project" value="UniProtKB-SubCell"/>
</dbReference>
<keyword evidence="12" id="KW-0902">Two-component regulatory system</keyword>
<dbReference type="EC" id="2.7.13.3" evidence="4"/>
<accession>A0A2W2F652</accession>